<name>A0AAQ1TVF5_CORST</name>
<comment type="caution">
    <text evidence="2">The sequence shown here is derived from an EMBL/GenBank/DDBJ whole genome shotgun (WGS) entry which is preliminary data.</text>
</comment>
<feature type="transmembrane region" description="Helical" evidence="1">
    <location>
        <begin position="57"/>
        <end position="83"/>
    </location>
</feature>
<feature type="transmembrane region" description="Helical" evidence="1">
    <location>
        <begin position="24"/>
        <end position="45"/>
    </location>
</feature>
<dbReference type="Proteomes" id="UP000315234">
    <property type="component" value="Unassembled WGS sequence"/>
</dbReference>
<proteinExistence type="predicted"/>
<dbReference type="EMBL" id="BJLD01000002">
    <property type="protein sequence ID" value="GEA43906.1"/>
    <property type="molecule type" value="Genomic_DNA"/>
</dbReference>
<reference evidence="2 3" key="1">
    <citation type="submission" date="2019-06" db="EMBL/GenBank/DDBJ databases">
        <title>Draft genome sequence of Corynebacterium striatum NBRC 15291.</title>
        <authorList>
            <person name="Miura T."/>
            <person name="Furukawa M."/>
            <person name="Shimamura M."/>
            <person name="Ohyama Y."/>
            <person name="Yamazoe A."/>
            <person name="Kawasaki H."/>
        </authorList>
    </citation>
    <scope>NUCLEOTIDE SEQUENCE [LARGE SCALE GENOMIC DNA]</scope>
    <source>
        <strain evidence="2 3">NBRC 15291</strain>
    </source>
</reference>
<dbReference type="AlphaFoldDB" id="A0AAQ1TVF5"/>
<keyword evidence="1" id="KW-0472">Membrane</keyword>
<keyword evidence="1" id="KW-0812">Transmembrane</keyword>
<keyword evidence="1" id="KW-1133">Transmembrane helix</keyword>
<gene>
    <name evidence="2" type="ORF">Cst04h_20760</name>
</gene>
<evidence type="ECO:0000256" key="1">
    <source>
        <dbReference type="SAM" id="Phobius"/>
    </source>
</evidence>
<evidence type="ECO:0000313" key="3">
    <source>
        <dbReference type="Proteomes" id="UP000315234"/>
    </source>
</evidence>
<evidence type="ECO:0000313" key="2">
    <source>
        <dbReference type="EMBL" id="GEA43906.1"/>
    </source>
</evidence>
<protein>
    <submittedName>
        <fullName evidence="2">Uncharacterized protein</fullName>
    </submittedName>
</protein>
<organism evidence="2 3">
    <name type="scientific">Corynebacterium striatum</name>
    <dbReference type="NCBI Taxonomy" id="43770"/>
    <lineage>
        <taxon>Bacteria</taxon>
        <taxon>Bacillati</taxon>
        <taxon>Actinomycetota</taxon>
        <taxon>Actinomycetes</taxon>
        <taxon>Mycobacteriales</taxon>
        <taxon>Corynebacteriaceae</taxon>
        <taxon>Corynebacterium</taxon>
    </lineage>
</organism>
<accession>A0AAQ1TVF5</accession>
<sequence>MFEKIKTVTSKKEVTVEVTGIARYRLVVIPVTFVGGVAVAIVQVVNMIAVRDGNVAAALAMLVIVVSVLMVLGGLALVPVALVLTVDVALVEVVGVILVRESYVAAACAVDVGMLFVDSVGAHGLLLRVDAVCPRFQYVFI</sequence>